<organism evidence="2 3">
    <name type="scientific">Parapontixanthobacter aurantiacus</name>
    <dbReference type="NCBI Taxonomy" id="1463599"/>
    <lineage>
        <taxon>Bacteria</taxon>
        <taxon>Pseudomonadati</taxon>
        <taxon>Pseudomonadota</taxon>
        <taxon>Alphaproteobacteria</taxon>
        <taxon>Sphingomonadales</taxon>
        <taxon>Erythrobacteraceae</taxon>
        <taxon>Parapontixanthobacter</taxon>
    </lineage>
</organism>
<sequence>MKYDDADADKLKHKFWKALADSPFVFLERKENPGEAVVMTAQLDKDANSEIWFFTTRDHHLAKMGPAVCTFAGEDHEIFARFEGVLSEETSRERLEKQWSNVVEAWFPGGKDDPNLLMMSMKLAEADIWNSNLGTITTAKMLLGMDVREEGREKHAETSL</sequence>
<dbReference type="PANTHER" id="PTHR34818:SF1">
    <property type="entry name" value="PROTEIN BLI-3"/>
    <property type="match status" value="1"/>
</dbReference>
<reference evidence="2 3" key="1">
    <citation type="submission" date="2019-12" db="EMBL/GenBank/DDBJ databases">
        <title>Genomic-based taxomic classification of the family Erythrobacteraceae.</title>
        <authorList>
            <person name="Xu L."/>
        </authorList>
    </citation>
    <scope>NUCLEOTIDE SEQUENCE [LARGE SCALE GENOMIC DNA]</scope>
    <source>
        <strain evidence="2 3">MCCC 1A09962</strain>
    </source>
</reference>
<evidence type="ECO:0000313" key="3">
    <source>
        <dbReference type="Proteomes" id="UP000433104"/>
    </source>
</evidence>
<protein>
    <submittedName>
        <fullName evidence="2">General stress protein</fullName>
    </submittedName>
</protein>
<dbReference type="Gene3D" id="2.30.110.10">
    <property type="entry name" value="Electron Transport, Fmn-binding Protein, Chain A"/>
    <property type="match status" value="1"/>
</dbReference>
<dbReference type="InterPro" id="IPR012349">
    <property type="entry name" value="Split_barrel_FMN-bd"/>
</dbReference>
<dbReference type="SUPFAM" id="SSF50475">
    <property type="entry name" value="FMN-binding split barrel"/>
    <property type="match status" value="1"/>
</dbReference>
<dbReference type="PANTHER" id="PTHR34818">
    <property type="entry name" value="PROTEIN BLI-3"/>
    <property type="match status" value="1"/>
</dbReference>
<dbReference type="Pfam" id="PF16242">
    <property type="entry name" value="Pyrid_ox_like"/>
    <property type="match status" value="1"/>
</dbReference>
<keyword evidence="3" id="KW-1185">Reference proteome</keyword>
<dbReference type="EMBL" id="WTYW01000001">
    <property type="protein sequence ID" value="MXO85167.1"/>
    <property type="molecule type" value="Genomic_DNA"/>
</dbReference>
<evidence type="ECO:0000313" key="2">
    <source>
        <dbReference type="EMBL" id="MXO85167.1"/>
    </source>
</evidence>
<dbReference type="RefSeq" id="WP_160681591.1">
    <property type="nucleotide sequence ID" value="NZ_WTYW01000001.1"/>
</dbReference>
<proteinExistence type="predicted"/>
<comment type="caution">
    <text evidence="2">The sequence shown here is derived from an EMBL/GenBank/DDBJ whole genome shotgun (WGS) entry which is preliminary data.</text>
</comment>
<dbReference type="AlphaFoldDB" id="A0A844ZDS0"/>
<accession>A0A844ZDS0</accession>
<dbReference type="InterPro" id="IPR052917">
    <property type="entry name" value="Stress-Dev_Protein"/>
</dbReference>
<name>A0A844ZDS0_9SPHN</name>
<dbReference type="Proteomes" id="UP000433104">
    <property type="component" value="Unassembled WGS sequence"/>
</dbReference>
<dbReference type="InterPro" id="IPR038725">
    <property type="entry name" value="YdaG_split_barrel_FMN-bd"/>
</dbReference>
<evidence type="ECO:0000259" key="1">
    <source>
        <dbReference type="Pfam" id="PF16242"/>
    </source>
</evidence>
<feature type="domain" description="General stress protein FMN-binding split barrel" evidence="1">
    <location>
        <begin position="13"/>
        <end position="139"/>
    </location>
</feature>
<gene>
    <name evidence="2" type="ORF">GRI38_03905</name>
</gene>
<dbReference type="OrthoDB" id="1432662at2"/>